<dbReference type="InterPro" id="IPR012934">
    <property type="entry name" value="Znf_AD"/>
</dbReference>
<feature type="binding site" evidence="1">
    <location>
        <position position="9"/>
    </location>
    <ligand>
        <name>Zn(2+)</name>
        <dbReference type="ChEBI" id="CHEBI:29105"/>
    </ligand>
</feature>
<dbReference type="GO" id="GO:0005634">
    <property type="term" value="C:nucleus"/>
    <property type="evidence" value="ECO:0007669"/>
    <property type="project" value="InterPro"/>
</dbReference>
<keyword evidence="4" id="KW-1185">Reference proteome</keyword>
<organism evidence="3 4">
    <name type="scientific">Helicoverpa armigera</name>
    <name type="common">Cotton bollworm</name>
    <name type="synonym">Heliothis armigera</name>
    <dbReference type="NCBI Taxonomy" id="29058"/>
    <lineage>
        <taxon>Eukaryota</taxon>
        <taxon>Metazoa</taxon>
        <taxon>Ecdysozoa</taxon>
        <taxon>Arthropoda</taxon>
        <taxon>Hexapoda</taxon>
        <taxon>Insecta</taxon>
        <taxon>Pterygota</taxon>
        <taxon>Neoptera</taxon>
        <taxon>Endopterygota</taxon>
        <taxon>Lepidoptera</taxon>
        <taxon>Glossata</taxon>
        <taxon>Ditrysia</taxon>
        <taxon>Noctuoidea</taxon>
        <taxon>Noctuidae</taxon>
        <taxon>Heliothinae</taxon>
        <taxon>Helicoverpa</taxon>
    </lineage>
</organism>
<dbReference type="PROSITE" id="PS51915">
    <property type="entry name" value="ZAD"/>
    <property type="match status" value="1"/>
</dbReference>
<accession>A0A2W1BA81</accession>
<dbReference type="EMBL" id="KZ150359">
    <property type="protein sequence ID" value="PZC71205.1"/>
    <property type="molecule type" value="Genomic_DNA"/>
</dbReference>
<reference evidence="3 4" key="1">
    <citation type="journal article" date="2017" name="BMC Biol.">
        <title>Genomic innovations, transcriptional plasticity and gene loss underlying the evolution and divergence of two highly polyphagous and invasive Helicoverpa pest species.</title>
        <authorList>
            <person name="Pearce S.L."/>
            <person name="Clarke D.F."/>
            <person name="East P.D."/>
            <person name="Elfekih S."/>
            <person name="Gordon K.H."/>
            <person name="Jermiin L.S."/>
            <person name="McGaughran A."/>
            <person name="Oakeshott J.G."/>
            <person name="Papanikolaou A."/>
            <person name="Perera O.P."/>
            <person name="Rane R.V."/>
            <person name="Richards S."/>
            <person name="Tay W.T."/>
            <person name="Walsh T.K."/>
            <person name="Anderson A."/>
            <person name="Anderson C.J."/>
            <person name="Asgari S."/>
            <person name="Board P.G."/>
            <person name="Bretschneider A."/>
            <person name="Campbell P.M."/>
            <person name="Chertemps T."/>
            <person name="Christeller J.T."/>
            <person name="Coppin C.W."/>
            <person name="Downes S.J."/>
            <person name="Duan G."/>
            <person name="Farnsworth C.A."/>
            <person name="Good R.T."/>
            <person name="Han L.B."/>
            <person name="Han Y.C."/>
            <person name="Hatje K."/>
            <person name="Horne I."/>
            <person name="Huang Y.P."/>
            <person name="Hughes D.S."/>
            <person name="Jacquin-Joly E."/>
            <person name="James W."/>
            <person name="Jhangiani S."/>
            <person name="Kollmar M."/>
            <person name="Kuwar S.S."/>
            <person name="Li S."/>
            <person name="Liu N.Y."/>
            <person name="Maibeche M.T."/>
            <person name="Miller J.R."/>
            <person name="Montagne N."/>
            <person name="Perry T."/>
            <person name="Qu J."/>
            <person name="Song S.V."/>
            <person name="Sutton G.G."/>
            <person name="Vogel H."/>
            <person name="Walenz B.P."/>
            <person name="Xu W."/>
            <person name="Zhang H.J."/>
            <person name="Zou Z."/>
            <person name="Batterham P."/>
            <person name="Edwards O.R."/>
            <person name="Feyereisen R."/>
            <person name="Gibbs R.A."/>
            <person name="Heckel D.G."/>
            <person name="McGrath A."/>
            <person name="Robin C."/>
            <person name="Scherer S.E."/>
            <person name="Worley K.C."/>
            <person name="Wu Y.D."/>
        </authorList>
    </citation>
    <scope>NUCLEOTIDE SEQUENCE [LARGE SCALE GENOMIC DNA]</scope>
    <source>
        <strain evidence="3">Harm_GR_Male_#8</strain>
        <tissue evidence="3">Whole organism</tissue>
    </source>
</reference>
<protein>
    <recommendedName>
        <fullName evidence="2">ZAD domain-containing protein</fullName>
    </recommendedName>
</protein>
<keyword evidence="1" id="KW-0479">Metal-binding</keyword>
<feature type="domain" description="ZAD" evidence="2">
    <location>
        <begin position="4"/>
        <end position="78"/>
    </location>
</feature>
<dbReference type="SUPFAM" id="SSF57716">
    <property type="entry name" value="Glucocorticoid receptor-like (DNA-binding domain)"/>
    <property type="match status" value="1"/>
</dbReference>
<dbReference type="Pfam" id="PF07776">
    <property type="entry name" value="zf-AD"/>
    <property type="match status" value="1"/>
</dbReference>
<feature type="binding site" evidence="1">
    <location>
        <position position="6"/>
    </location>
    <ligand>
        <name>Zn(2+)</name>
        <dbReference type="ChEBI" id="CHEBI:29105"/>
    </ligand>
</feature>
<dbReference type="SMART" id="SM00868">
    <property type="entry name" value="zf-AD"/>
    <property type="match status" value="1"/>
</dbReference>
<dbReference type="Gene3D" id="3.40.1800.20">
    <property type="match status" value="1"/>
</dbReference>
<evidence type="ECO:0000313" key="4">
    <source>
        <dbReference type="Proteomes" id="UP000249218"/>
    </source>
</evidence>
<name>A0A2W1BA81_HELAM</name>
<dbReference type="GO" id="GO:0008270">
    <property type="term" value="F:zinc ion binding"/>
    <property type="evidence" value="ECO:0007669"/>
    <property type="project" value="UniProtKB-UniRule"/>
</dbReference>
<dbReference type="AlphaFoldDB" id="A0A2W1BA81"/>
<evidence type="ECO:0000259" key="2">
    <source>
        <dbReference type="PROSITE" id="PS51915"/>
    </source>
</evidence>
<sequence>MCEQLCRLCLSEDNLSCLFTNTEENVNFSHVLLLTTGLKIERNDGLPQNICSKCKDDVHLALDLRNRSLQSETTLKHKYNSSSSSYTENIVENNEIISNILENHDISIENCEDYDNIDGFPELKVEIECDRIEQDGGETKWLPEGTVKKLTKKEKRQQYLDLVDGELDPEGPVKFLRQKFYFYHAIEASLPILPRHESRTIMLTL</sequence>
<proteinExistence type="predicted"/>
<keyword evidence="1" id="KW-0863">Zinc-finger</keyword>
<evidence type="ECO:0000256" key="1">
    <source>
        <dbReference type="PROSITE-ProRule" id="PRU01263"/>
    </source>
</evidence>
<feature type="binding site" evidence="1">
    <location>
        <position position="51"/>
    </location>
    <ligand>
        <name>Zn(2+)</name>
        <dbReference type="ChEBI" id="CHEBI:29105"/>
    </ligand>
</feature>
<keyword evidence="1" id="KW-0862">Zinc</keyword>
<gene>
    <name evidence="3" type="primary">HaOG213917</name>
    <name evidence="3" type="ORF">B5X24_HaOG213917</name>
</gene>
<dbReference type="Proteomes" id="UP000249218">
    <property type="component" value="Unassembled WGS sequence"/>
</dbReference>
<evidence type="ECO:0000313" key="3">
    <source>
        <dbReference type="EMBL" id="PZC71205.1"/>
    </source>
</evidence>
<feature type="binding site" evidence="1">
    <location>
        <position position="54"/>
    </location>
    <ligand>
        <name>Zn(2+)</name>
        <dbReference type="ChEBI" id="CHEBI:29105"/>
    </ligand>
</feature>